<evidence type="ECO:0000256" key="7">
    <source>
        <dbReference type="SAM" id="MobiDB-lite"/>
    </source>
</evidence>
<dbReference type="InterPro" id="IPR001789">
    <property type="entry name" value="Sig_transdc_resp-reg_receiver"/>
</dbReference>
<dbReference type="InterPro" id="IPR013655">
    <property type="entry name" value="PAS_fold_3"/>
</dbReference>
<dbReference type="Gene3D" id="3.40.50.2300">
    <property type="match status" value="1"/>
</dbReference>
<dbReference type="PANTHER" id="PTHR43547">
    <property type="entry name" value="TWO-COMPONENT HISTIDINE KINASE"/>
    <property type="match status" value="1"/>
</dbReference>
<dbReference type="PROSITE" id="PS50110">
    <property type="entry name" value="RESPONSE_REGULATORY"/>
    <property type="match status" value="1"/>
</dbReference>
<evidence type="ECO:0000256" key="1">
    <source>
        <dbReference type="ARBA" id="ARBA00000085"/>
    </source>
</evidence>
<dbReference type="PRINTS" id="PR00344">
    <property type="entry name" value="BCTRLSENSOR"/>
</dbReference>
<feature type="domain" description="PAS" evidence="10">
    <location>
        <begin position="286"/>
        <end position="329"/>
    </location>
</feature>
<keyword evidence="13" id="KW-1185">Reference proteome</keyword>
<feature type="modified residue" description="4-aspartylphosphate" evidence="6">
    <location>
        <position position="64"/>
    </location>
</feature>
<evidence type="ECO:0000256" key="2">
    <source>
        <dbReference type="ARBA" id="ARBA00012438"/>
    </source>
</evidence>
<dbReference type="Gene3D" id="3.30.565.10">
    <property type="entry name" value="Histidine kinase-like ATPase, C-terminal domain"/>
    <property type="match status" value="1"/>
</dbReference>
<dbReference type="InterPro" id="IPR004358">
    <property type="entry name" value="Sig_transdc_His_kin-like_C"/>
</dbReference>
<dbReference type="Pfam" id="PF08447">
    <property type="entry name" value="PAS_3"/>
    <property type="match status" value="1"/>
</dbReference>
<gene>
    <name evidence="12" type="ORF">AKJ09_06601</name>
</gene>
<comment type="catalytic activity">
    <reaction evidence="1">
        <text>ATP + protein L-histidine = ADP + protein N-phospho-L-histidine.</text>
        <dbReference type="EC" id="2.7.13.3"/>
    </reaction>
</comment>
<dbReference type="InterPro" id="IPR000700">
    <property type="entry name" value="PAS-assoc_C"/>
</dbReference>
<dbReference type="EC" id="2.7.13.3" evidence="2"/>
<dbReference type="Gene3D" id="1.10.287.130">
    <property type="match status" value="1"/>
</dbReference>
<dbReference type="Pfam" id="PF13426">
    <property type="entry name" value="PAS_9"/>
    <property type="match status" value="1"/>
</dbReference>
<dbReference type="PROSITE" id="PS50113">
    <property type="entry name" value="PAC"/>
    <property type="match status" value="1"/>
</dbReference>
<dbReference type="Pfam" id="PF00072">
    <property type="entry name" value="Response_reg"/>
    <property type="match status" value="1"/>
</dbReference>
<dbReference type="InterPro" id="IPR011006">
    <property type="entry name" value="CheY-like_superfamily"/>
</dbReference>
<dbReference type="Gene3D" id="3.30.450.20">
    <property type="entry name" value="PAS domain"/>
    <property type="match status" value="2"/>
</dbReference>
<dbReference type="PROSITE" id="PS50112">
    <property type="entry name" value="PAS"/>
    <property type="match status" value="2"/>
</dbReference>
<proteinExistence type="predicted"/>
<dbReference type="CDD" id="cd00130">
    <property type="entry name" value="PAS"/>
    <property type="match status" value="2"/>
</dbReference>
<dbReference type="InterPro" id="IPR001610">
    <property type="entry name" value="PAC"/>
</dbReference>
<dbReference type="SUPFAM" id="SSF55785">
    <property type="entry name" value="PYP-like sensor domain (PAS domain)"/>
    <property type="match status" value="2"/>
</dbReference>
<dbReference type="SUPFAM" id="SSF55874">
    <property type="entry name" value="ATPase domain of HSP90 chaperone/DNA topoisomerase II/histidine kinase"/>
    <property type="match status" value="1"/>
</dbReference>
<dbReference type="SMART" id="SM00387">
    <property type="entry name" value="HATPase_c"/>
    <property type="match status" value="1"/>
</dbReference>
<evidence type="ECO:0000259" key="10">
    <source>
        <dbReference type="PROSITE" id="PS50112"/>
    </source>
</evidence>
<dbReference type="InterPro" id="IPR005467">
    <property type="entry name" value="His_kinase_dom"/>
</dbReference>
<dbReference type="SMART" id="SM00091">
    <property type="entry name" value="PAS"/>
    <property type="match status" value="2"/>
</dbReference>
<dbReference type="SUPFAM" id="SSF47384">
    <property type="entry name" value="Homodimeric domain of signal transducing histidine kinase"/>
    <property type="match status" value="1"/>
</dbReference>
<sequence>MIEDPITNATLAPVNVLVVDDHAESRSTLRAILGGPTYRVVEASSGSEALRRLLAEEFAVLLIDVTMPDMSGFELASAIREREKTASVPILFMTGLARDMDLVFQGHRAGTVDYVTTPLSPETVRAKVAVFAQLARQRARIEFQAAQLASASEKESELRLVELRLASERRYRKLADAVPEIIWTARADGYADYFNRRWFEYTGIYTADASERWLSVVHPEDIERIRQGWVVAVRTGEMFEQECRLRRADGTYRWHLCRAIPEKSASEVSWLGTFTDIDDQKRASQLLADFKGTLDAVLDAVLIFDVKTWRISYANEGAALLLGYETDELAKMHASEFMTEYEETRLRELAAKLEHEDKSSVALETICSTKDGREIPVEFSFQLVHIDRGHVVSIARDITARKLAEVEREQLYGEALSAINARDDFLSIASHELRSPLSSLQLLIETLMRAPGDSASRGTDKLGLAARQVEKLSRLISELMDVSRISAGRLHLELEDDVDLGALVRDVVTRFREDAKKAACPVTLEVDETAIGRWDRLRMEQVATNLLTNALKYGAGKPVRVVVRRDREGDSVHLEVRDGGMGIAPEDAERIFERYERTSSAKKHSGLGLGLYILRQIVDAHGGTVHVESEPGKGSTFIVDLPLEAKVQRSGPASQVEPVSGPRSPRGQGVSHSG</sequence>
<dbReference type="EMBL" id="CP012333">
    <property type="protein sequence ID" value="AKU99937.1"/>
    <property type="molecule type" value="Genomic_DNA"/>
</dbReference>
<dbReference type="CDD" id="cd00082">
    <property type="entry name" value="HisKA"/>
    <property type="match status" value="1"/>
</dbReference>
<dbReference type="InterPro" id="IPR036097">
    <property type="entry name" value="HisK_dim/P_sf"/>
</dbReference>
<dbReference type="SMART" id="SM00388">
    <property type="entry name" value="HisKA"/>
    <property type="match status" value="1"/>
</dbReference>
<feature type="domain" description="Histidine kinase" evidence="8">
    <location>
        <begin position="428"/>
        <end position="645"/>
    </location>
</feature>
<dbReference type="AlphaFoldDB" id="A0A0K1Q2I0"/>
<reference evidence="12 13" key="1">
    <citation type="submission" date="2015-08" db="EMBL/GenBank/DDBJ databases">
        <authorList>
            <person name="Babu N.S."/>
            <person name="Beckwith C.J."/>
            <person name="Beseler K.G."/>
            <person name="Brison A."/>
            <person name="Carone J.V."/>
            <person name="Caskin T.P."/>
            <person name="Diamond M."/>
            <person name="Durham M.E."/>
            <person name="Foxe J.M."/>
            <person name="Go M."/>
            <person name="Henderson B.A."/>
            <person name="Jones I.B."/>
            <person name="McGettigan J.A."/>
            <person name="Micheletti S.J."/>
            <person name="Nasrallah M.E."/>
            <person name="Ortiz D."/>
            <person name="Piller C.R."/>
            <person name="Privatt S.R."/>
            <person name="Schneider S.L."/>
            <person name="Sharp S."/>
            <person name="Smith T.C."/>
            <person name="Stanton J.D."/>
            <person name="Ullery H.E."/>
            <person name="Wilson R.J."/>
            <person name="Serrano M.G."/>
            <person name="Buck G."/>
            <person name="Lee V."/>
            <person name="Wang Y."/>
            <person name="Carvalho R."/>
            <person name="Voegtly L."/>
            <person name="Shi R."/>
            <person name="Duckworth R."/>
            <person name="Johnson A."/>
            <person name="Loviza R."/>
            <person name="Walstead R."/>
            <person name="Shah Z."/>
            <person name="Kiflezghi M."/>
            <person name="Wade K."/>
            <person name="Ball S.L."/>
            <person name="Bradley K.W."/>
            <person name="Asai D.J."/>
            <person name="Bowman C.A."/>
            <person name="Russell D.A."/>
            <person name="Pope W.H."/>
            <person name="Jacobs-Sera D."/>
            <person name="Hendrix R.W."/>
            <person name="Hatfull G.F."/>
        </authorList>
    </citation>
    <scope>NUCLEOTIDE SEQUENCE [LARGE SCALE GENOMIC DNA]</scope>
    <source>
        <strain evidence="12 13">DSM 27648</strain>
    </source>
</reference>
<evidence type="ECO:0000313" key="12">
    <source>
        <dbReference type="EMBL" id="AKU99937.1"/>
    </source>
</evidence>
<dbReference type="KEGG" id="llu:AKJ09_06601"/>
<feature type="domain" description="Response regulatory" evidence="9">
    <location>
        <begin position="15"/>
        <end position="132"/>
    </location>
</feature>
<dbReference type="Proteomes" id="UP000064967">
    <property type="component" value="Chromosome"/>
</dbReference>
<keyword evidence="4" id="KW-0808">Transferase</keyword>
<evidence type="ECO:0000259" key="11">
    <source>
        <dbReference type="PROSITE" id="PS50113"/>
    </source>
</evidence>
<dbReference type="PANTHER" id="PTHR43547:SF2">
    <property type="entry name" value="HYBRID SIGNAL TRANSDUCTION HISTIDINE KINASE C"/>
    <property type="match status" value="1"/>
</dbReference>
<evidence type="ECO:0000259" key="8">
    <source>
        <dbReference type="PROSITE" id="PS50109"/>
    </source>
</evidence>
<organism evidence="12 13">
    <name type="scientific">Labilithrix luteola</name>
    <dbReference type="NCBI Taxonomy" id="1391654"/>
    <lineage>
        <taxon>Bacteria</taxon>
        <taxon>Pseudomonadati</taxon>
        <taxon>Myxococcota</taxon>
        <taxon>Polyangia</taxon>
        <taxon>Polyangiales</taxon>
        <taxon>Labilitrichaceae</taxon>
        <taxon>Labilithrix</taxon>
    </lineage>
</organism>
<name>A0A0K1Q2I0_9BACT</name>
<feature type="region of interest" description="Disordered" evidence="7">
    <location>
        <begin position="648"/>
        <end position="674"/>
    </location>
</feature>
<feature type="domain" description="PAS" evidence="10">
    <location>
        <begin position="167"/>
        <end position="236"/>
    </location>
</feature>
<accession>A0A0K1Q2I0</accession>
<dbReference type="InterPro" id="IPR003661">
    <property type="entry name" value="HisK_dim/P_dom"/>
</dbReference>
<dbReference type="InterPro" id="IPR035965">
    <property type="entry name" value="PAS-like_dom_sf"/>
</dbReference>
<keyword evidence="5 12" id="KW-0418">Kinase</keyword>
<dbReference type="SUPFAM" id="SSF52172">
    <property type="entry name" value="CheY-like"/>
    <property type="match status" value="1"/>
</dbReference>
<dbReference type="InterPro" id="IPR003594">
    <property type="entry name" value="HATPase_dom"/>
</dbReference>
<dbReference type="RefSeq" id="WP_146651314.1">
    <property type="nucleotide sequence ID" value="NZ_CP012333.1"/>
</dbReference>
<feature type="domain" description="PAC" evidence="11">
    <location>
        <begin position="239"/>
        <end position="289"/>
    </location>
</feature>
<dbReference type="STRING" id="1391654.AKJ09_06601"/>
<dbReference type="InterPro" id="IPR036890">
    <property type="entry name" value="HATPase_C_sf"/>
</dbReference>
<dbReference type="NCBIfam" id="TIGR00229">
    <property type="entry name" value="sensory_box"/>
    <property type="match status" value="2"/>
</dbReference>
<dbReference type="Pfam" id="PF02518">
    <property type="entry name" value="HATPase_c"/>
    <property type="match status" value="1"/>
</dbReference>
<protein>
    <recommendedName>
        <fullName evidence="2">histidine kinase</fullName>
        <ecNumber evidence="2">2.7.13.3</ecNumber>
    </recommendedName>
</protein>
<dbReference type="FunFam" id="3.30.565.10:FF:000006">
    <property type="entry name" value="Sensor histidine kinase WalK"/>
    <property type="match status" value="1"/>
</dbReference>
<dbReference type="FunFam" id="3.30.450.20:FF:000099">
    <property type="entry name" value="Sensory box sensor histidine kinase"/>
    <property type="match status" value="1"/>
</dbReference>
<dbReference type="SMART" id="SM00448">
    <property type="entry name" value="REC"/>
    <property type="match status" value="1"/>
</dbReference>
<dbReference type="InterPro" id="IPR000014">
    <property type="entry name" value="PAS"/>
</dbReference>
<dbReference type="CDD" id="cd00075">
    <property type="entry name" value="HATPase"/>
    <property type="match status" value="1"/>
</dbReference>
<dbReference type="OrthoDB" id="9796100at2"/>
<dbReference type="Pfam" id="PF00512">
    <property type="entry name" value="HisKA"/>
    <property type="match status" value="1"/>
</dbReference>
<evidence type="ECO:0000256" key="3">
    <source>
        <dbReference type="ARBA" id="ARBA00022553"/>
    </source>
</evidence>
<dbReference type="PROSITE" id="PS50109">
    <property type="entry name" value="HIS_KIN"/>
    <property type="match status" value="1"/>
</dbReference>
<evidence type="ECO:0000256" key="6">
    <source>
        <dbReference type="PROSITE-ProRule" id="PRU00169"/>
    </source>
</evidence>
<evidence type="ECO:0000256" key="5">
    <source>
        <dbReference type="ARBA" id="ARBA00022777"/>
    </source>
</evidence>
<keyword evidence="3 6" id="KW-0597">Phosphoprotein</keyword>
<dbReference type="GO" id="GO:0000155">
    <property type="term" value="F:phosphorelay sensor kinase activity"/>
    <property type="evidence" value="ECO:0007669"/>
    <property type="project" value="InterPro"/>
</dbReference>
<evidence type="ECO:0000259" key="9">
    <source>
        <dbReference type="PROSITE" id="PS50110"/>
    </source>
</evidence>
<dbReference type="SMART" id="SM00086">
    <property type="entry name" value="PAC"/>
    <property type="match status" value="2"/>
</dbReference>
<evidence type="ECO:0000313" key="13">
    <source>
        <dbReference type="Proteomes" id="UP000064967"/>
    </source>
</evidence>
<evidence type="ECO:0000256" key="4">
    <source>
        <dbReference type="ARBA" id="ARBA00022679"/>
    </source>
</evidence>